<feature type="compositionally biased region" description="Polar residues" evidence="6">
    <location>
        <begin position="212"/>
        <end position="231"/>
    </location>
</feature>
<dbReference type="InterPro" id="IPR008966">
    <property type="entry name" value="Adhesion_dom_sf"/>
</dbReference>
<dbReference type="Pfam" id="PF17961">
    <property type="entry name" value="Big_8"/>
    <property type="match status" value="1"/>
</dbReference>
<dbReference type="OrthoDB" id="2056845at2"/>
<name>A0A4Y9ABA2_9BACI</name>
<keyword evidence="7" id="KW-1133">Transmembrane helix</keyword>
<feature type="compositionally biased region" description="Polar residues" evidence="6">
    <location>
        <begin position="492"/>
        <end position="511"/>
    </location>
</feature>
<feature type="compositionally biased region" description="Polar residues" evidence="6">
    <location>
        <begin position="2458"/>
        <end position="2470"/>
    </location>
</feature>
<feature type="compositionally biased region" description="Polar residues" evidence="6">
    <location>
        <begin position="776"/>
        <end position="794"/>
    </location>
</feature>
<dbReference type="SUPFAM" id="SSF49401">
    <property type="entry name" value="Bacterial adhesins"/>
    <property type="match status" value="6"/>
</dbReference>
<feature type="transmembrane region" description="Helical" evidence="7">
    <location>
        <begin position="2481"/>
        <end position="2501"/>
    </location>
</feature>
<evidence type="ECO:0000313" key="10">
    <source>
        <dbReference type="Proteomes" id="UP000298484"/>
    </source>
</evidence>
<keyword evidence="10" id="KW-1185">Reference proteome</keyword>
<evidence type="ECO:0000256" key="5">
    <source>
        <dbReference type="ARBA" id="ARBA00023088"/>
    </source>
</evidence>
<evidence type="ECO:0000256" key="2">
    <source>
        <dbReference type="ARBA" id="ARBA00022512"/>
    </source>
</evidence>
<dbReference type="Gene3D" id="2.60.40.1280">
    <property type="match status" value="2"/>
</dbReference>
<evidence type="ECO:0000256" key="4">
    <source>
        <dbReference type="ARBA" id="ARBA00022729"/>
    </source>
</evidence>
<evidence type="ECO:0000256" key="6">
    <source>
        <dbReference type="SAM" id="MobiDB-lite"/>
    </source>
</evidence>
<feature type="region of interest" description="Disordered" evidence="6">
    <location>
        <begin position="143"/>
        <end position="237"/>
    </location>
</feature>
<comment type="subcellular location">
    <subcellularLocation>
        <location evidence="1">Secreted</location>
        <location evidence="1">Cell wall</location>
        <topology evidence="1">Peptidoglycan-anchor</topology>
    </subcellularLocation>
</comment>
<keyword evidence="4" id="KW-0732">Signal</keyword>
<dbReference type="Gene3D" id="2.60.40.10">
    <property type="entry name" value="Immunoglobulins"/>
    <property type="match status" value="2"/>
</dbReference>
<keyword evidence="7" id="KW-0812">Transmembrane</keyword>
<dbReference type="InterPro" id="IPR019931">
    <property type="entry name" value="LPXTG_anchor"/>
</dbReference>
<sequence>MQRKLSILLIGMLLFQIISGNILTMAQVNAESEGSDLFQSVKLVDGAGEEISGDQDVNQAFLEIEWGTEGIDPEVNHPYTLPVPNDFKIADKQQGKLTFEGQELGTYTATQENRIAATFNEAIKNVADAIGVFNVSVVVKAQDSAKDSEENSADTPANQADEDTENSTKQSQSTTANEQDDEKEQDDQQKAQEPAEDSSNSTKDEEAEPKQDGNTTQQTDDVSVTSTQEADSPSPAAAVEENIIDTFVLEQSDGTPVDPDDQINLEEGLDLKLEWSLPNGHGYTEGDTFKLQLPDQFAELNLPDGDLDGYGTYSVDNSGFVTFTFSESIEQESNITGYFAIEVELDQEEITTTEDKLEFKVNEEVVETIPVNYQPTGGQAINKTGQHGDDRQFNTETIDWTVDINTTLESLENAAITDDMQANLALDPDSIELYEAEVNINGEVLSVADEPVDISAMNDSTEEQLLLNLGDTNQAYQLKYTTNITDDKGEEYSNTATLSSDNKNDASSGATISVDRQDHLKKTSSAFNQEDHSVDWQVEYNFDEKQLVEGNELTDEFTLTVGGEDQSSKFEVTDINILQVESFNEDGSVNETTPANDTFDININGNHVTYTLNEDTNKPFIIDYTTQLKDDEYITHDGEISNTVTVDGVSEESGQGIGQQVGEKTHSSIDYENKTIDWTIEINQDNRSFDSFVLTDDFSGSGQKLDEDSIEISPGSNATPVIDSNKEGFKIDFGDISEAYTITYTTEFTYDFPEDNPNFDNHLRLDYETSNGNSYTNEITDTVEPNTKTTSNGAKNGRVDQETKEITWTTDINYNQLDLDNATFADEIQSNQSLIGSVEIYETTVNQDGSITQGDKVTDDFTVNTNDGEKIDITFGEIDQSYRIVFKTKDKDDIYNSDETYENTAKFTPREGESHALDAHVTLPHQGEFVGKDGTHNTDNWTIDWKIDINQSESTLSDVTVTDNLGDEDLQLLLEESFALTQGDETLEEGQDYELNITDNAFTLDISDEITDHYVLTYSSYILTEETADLDNQADITSNEEVVGTTEKTDTVEVKIGQAGGGAQGETANLTLEKKNNLDTDEPLEGVPFQLKTTVGNEEIVVREGTTNEDGEIQWSGLKYGTYTLIEDTPEGYEDASPKEVVLDSAEMTDNTKTLTIRNERETGHLMLFKNDVDTLAPLAGATFAITNADTGQSYQLTTNQNGSATREVPFGTYTIDEIQAPAGYEAVTTISDLEIQPNDVVSQTVYNNALTEVAGQKIWKDDNSPERPESITVNLKKNGEQIDSQDVTAEDNWQYSFTGLDKYHSEGHEHDYTVEEDSVDGYDTTYDGYDITNTRTEKMDIEVTKNWLDTAETADRPDSITVWLLKSGEGDTPQLVGTKDIEPDSEGNWEHTFTNIDKYDDEGNVINYTVEEEHVSGYQTVVESGDDANHFEITNVRTGTTAITGTKTWLDDNAEDRPNSVTVELTRSANGENDANFDMTKEVREADNWEYSFGGLPRFNEDGEAYEYHIDELNVDEDYEKSINGYDITNTRIGTMSVKGTKTWQDEEKTANRPESITVNLTRQDDEDFKQTEEVTAEDDWAYSFDHLDQYDDQGIEYVYEIDEAPVEGYDKNINGYDVTNTRSGQKSITVTKDWKDDNDATNHRPDHITVELYRSDNSEQAYDTKVIRSSDDWQHTFENLEMFDEEGQPYTYEVNELPVDHYETTKEQTENGVQFTNVREGTTSIDVTKQWNDNDNADNRPEEVEVDLYRSDDAEEPFKTATLTADDDWQHTFKELDAFDSEGVAYEFTVNEKPVDDYKQESITGDMQTGFVITNVATTAIDVTKDWLDAGDDTDRPDEATVELQRNGEPVQETTLEASEDWQHTFDNLEMYDPSGELYTYSVKEKDLDENYQLSSITGSAEDGFVISNVRVGTTSVEGTKTWQDDNEDDRPDSIQVNLLQNNVVIATEDVTTEDNWAYSFTDLDKYDEEGALYDYTVTEKDVPGYDSEVNGHDITNTRSEQKSIEITKGWLDDYSEDRPDAVTVTLLQNGDPFETVDIKAEDGWTYEFENLEAFDGNGHAYTYTVEEEAVEGYETTIDGFNITNLRVGETSVEGEKTWLDDDNPERPTEITVQLKQNGEVIQEQDVTAETNWQYEFTDLDKYDKQGVAYDYTIDEEDIDGYKKTIDQHDITNIRSEKTSVTGTKTWQDDNQEDHPDTITVHLLQNGEKVASTDVTAEDNWTYGFTDLERYDENGVAYHYTVAEQQVPGYDSGVDGYDITNTRSDQRTIVITKDWKDGSPADRPDAITVTLLQNGETFETVEVTAEDNWTYEFENLEAYDENGNAYNYTVEEEPLEGYKTTIDGFDITNTRVGTTTIDVSKQWKNDTPTDRPDSIIVELRQNGNVVDTAELTADMDWAYRFTNLEKYDENGVAYDYTVHEQNVEGYQSTVEETDNSFEITNNLEESAVSTDDPGSGTDNQEKQTANESINTLPQTGEEWLRYLMLLGFLSLGAGGILLITTRKRKLD</sequence>
<evidence type="ECO:0000313" key="9">
    <source>
        <dbReference type="EMBL" id="TFJ93066.1"/>
    </source>
</evidence>
<dbReference type="InterPro" id="IPR011252">
    <property type="entry name" value="Fibrogen-bd_dom1"/>
</dbReference>
<dbReference type="Proteomes" id="UP000298484">
    <property type="component" value="Unassembled WGS sequence"/>
</dbReference>
<dbReference type="PROSITE" id="PS50847">
    <property type="entry name" value="GRAM_POS_ANCHORING"/>
    <property type="match status" value="1"/>
</dbReference>
<feature type="domain" description="Gram-positive cocci surface proteins LPxTG" evidence="8">
    <location>
        <begin position="2474"/>
        <end position="2509"/>
    </location>
</feature>
<dbReference type="Gene3D" id="2.60.40.1140">
    <property type="entry name" value="Collagen-binding surface protein Cna, B-type domain"/>
    <property type="match status" value="13"/>
</dbReference>
<feature type="region of interest" description="Disordered" evidence="6">
    <location>
        <begin position="776"/>
        <end position="796"/>
    </location>
</feature>
<dbReference type="Pfam" id="PF05738">
    <property type="entry name" value="Cna_B"/>
    <property type="match status" value="13"/>
</dbReference>
<protein>
    <submittedName>
        <fullName evidence="9">Cna B-type domain-containing protein</fullName>
    </submittedName>
</protein>
<dbReference type="Gene3D" id="2.60.40.740">
    <property type="match status" value="5"/>
</dbReference>
<dbReference type="SUPFAM" id="SSF49478">
    <property type="entry name" value="Cna protein B-type domain"/>
    <property type="match status" value="15"/>
</dbReference>
<accession>A0A4Y9ABA2</accession>
<dbReference type="InterPro" id="IPR008454">
    <property type="entry name" value="Collagen-bd_Cna-like_B-typ_dom"/>
</dbReference>
<dbReference type="InterPro" id="IPR008456">
    <property type="entry name" value="Collagen-bd_dom"/>
</dbReference>
<feature type="compositionally biased region" description="Basic and acidic residues" evidence="6">
    <location>
        <begin position="1832"/>
        <end position="1841"/>
    </location>
</feature>
<gene>
    <name evidence="9" type="ORF">E4U82_08950</name>
</gene>
<dbReference type="InterPro" id="IPR013783">
    <property type="entry name" value="Ig-like_fold"/>
</dbReference>
<feature type="region of interest" description="Disordered" evidence="6">
    <location>
        <begin position="1832"/>
        <end position="1851"/>
    </location>
</feature>
<dbReference type="EMBL" id="SRHY01000011">
    <property type="protein sequence ID" value="TFJ93066.1"/>
    <property type="molecule type" value="Genomic_DNA"/>
</dbReference>
<keyword evidence="3" id="KW-0964">Secreted</keyword>
<dbReference type="InterPro" id="IPR041033">
    <property type="entry name" value="SpaA_PFL_dom_1"/>
</dbReference>
<evidence type="ECO:0000259" key="8">
    <source>
        <dbReference type="PROSITE" id="PS50847"/>
    </source>
</evidence>
<keyword evidence="2" id="KW-0134">Cell wall</keyword>
<dbReference type="GO" id="GO:0007155">
    <property type="term" value="P:cell adhesion"/>
    <property type="evidence" value="ECO:0007669"/>
    <property type="project" value="InterPro"/>
</dbReference>
<dbReference type="InterPro" id="IPR041171">
    <property type="entry name" value="SDR_Ig"/>
</dbReference>
<evidence type="ECO:0000256" key="1">
    <source>
        <dbReference type="ARBA" id="ARBA00004168"/>
    </source>
</evidence>
<dbReference type="RefSeq" id="WP_135109860.1">
    <property type="nucleotide sequence ID" value="NZ_SRHY01000011.1"/>
</dbReference>
<dbReference type="NCBIfam" id="TIGR01167">
    <property type="entry name" value="LPXTG_anchor"/>
    <property type="match status" value="1"/>
</dbReference>
<feature type="region of interest" description="Disordered" evidence="6">
    <location>
        <begin position="489"/>
        <end position="512"/>
    </location>
</feature>
<keyword evidence="7" id="KW-0472">Membrane</keyword>
<feature type="region of interest" description="Disordered" evidence="6">
    <location>
        <begin position="2448"/>
        <end position="2470"/>
    </location>
</feature>
<organism evidence="9 10">
    <name type="scientific">Lentibacillus salicampi</name>
    <dbReference type="NCBI Taxonomy" id="175306"/>
    <lineage>
        <taxon>Bacteria</taxon>
        <taxon>Bacillati</taxon>
        <taxon>Bacillota</taxon>
        <taxon>Bacilli</taxon>
        <taxon>Bacillales</taxon>
        <taxon>Bacillaceae</taxon>
        <taxon>Lentibacillus</taxon>
    </lineage>
</organism>
<dbReference type="GO" id="GO:0005518">
    <property type="term" value="F:collagen binding"/>
    <property type="evidence" value="ECO:0007669"/>
    <property type="project" value="InterPro"/>
</dbReference>
<reference evidence="9 10" key="1">
    <citation type="submission" date="2019-03" db="EMBL/GenBank/DDBJ databases">
        <title>Genome sequence of Lentibacillus salicampi ATCC BAA-719.</title>
        <authorList>
            <person name="Maclea K.S."/>
            <person name="Simoes Junior M."/>
        </authorList>
    </citation>
    <scope>NUCLEOTIDE SEQUENCE [LARGE SCALE GENOMIC DNA]</scope>
    <source>
        <strain evidence="9 10">ATCC BAA-719</strain>
    </source>
</reference>
<dbReference type="Pfam" id="PF17802">
    <property type="entry name" value="SpaA"/>
    <property type="match status" value="2"/>
</dbReference>
<keyword evidence="5" id="KW-0572">Peptidoglycan-anchor</keyword>
<dbReference type="CDD" id="cd00222">
    <property type="entry name" value="CollagenBindB"/>
    <property type="match status" value="13"/>
</dbReference>
<evidence type="ECO:0000256" key="3">
    <source>
        <dbReference type="ARBA" id="ARBA00022525"/>
    </source>
</evidence>
<proteinExistence type="predicted"/>
<comment type="caution">
    <text evidence="9">The sequence shown here is derived from an EMBL/GenBank/DDBJ whole genome shotgun (WGS) entry which is preliminary data.</text>
</comment>
<evidence type="ECO:0000256" key="7">
    <source>
        <dbReference type="SAM" id="Phobius"/>
    </source>
</evidence>
<feature type="compositionally biased region" description="Basic and acidic residues" evidence="6">
    <location>
        <begin position="202"/>
        <end position="211"/>
    </location>
</feature>
<feature type="compositionally biased region" description="Polar residues" evidence="6">
    <location>
        <begin position="167"/>
        <end position="177"/>
    </location>
</feature>
<dbReference type="Pfam" id="PF05737">
    <property type="entry name" value="Collagen_bind"/>
    <property type="match status" value="3"/>
</dbReference>